<proteinExistence type="predicted"/>
<dbReference type="Proteomes" id="UP001159428">
    <property type="component" value="Unassembled WGS sequence"/>
</dbReference>
<keyword evidence="2" id="KW-1185">Reference proteome</keyword>
<name>A0AAU9X0Y6_9CNID</name>
<dbReference type="EMBL" id="CALNXJ010000027">
    <property type="protein sequence ID" value="CAH3133133.1"/>
    <property type="molecule type" value="Genomic_DNA"/>
</dbReference>
<dbReference type="PANTHER" id="PTHR31511:SF12">
    <property type="entry name" value="RHO TERMINATION FACTOR N-TERMINAL DOMAIN-CONTAINING PROTEIN"/>
    <property type="match status" value="1"/>
</dbReference>
<evidence type="ECO:0000313" key="2">
    <source>
        <dbReference type="Proteomes" id="UP001159428"/>
    </source>
</evidence>
<sequence length="195" mass="23158">MDTIQEGFQNFNQIGGNWRFQTLNPVNKDPQRITKLHKAQSEQLSWSNINFIMKLTDISKFEKNENIALNMLGYKCDFYLWRISKEKNRTHINLLLISDEHYCLINNMSRLLSSQTSKDEKARVFSWLLFSKGTEKVFMDKIKLVSRKGVYPYDYTDSITKFDVTELPPKDKFYSKLNDCDISNEDYEHTQNLWN</sequence>
<gene>
    <name evidence="1" type="ORF">PMEA_00015393</name>
</gene>
<evidence type="ECO:0000313" key="1">
    <source>
        <dbReference type="EMBL" id="CAH3133133.1"/>
    </source>
</evidence>
<protein>
    <submittedName>
        <fullName evidence="1">Uncharacterized protein</fullName>
    </submittedName>
</protein>
<organism evidence="1 2">
    <name type="scientific">Pocillopora meandrina</name>
    <dbReference type="NCBI Taxonomy" id="46732"/>
    <lineage>
        <taxon>Eukaryota</taxon>
        <taxon>Metazoa</taxon>
        <taxon>Cnidaria</taxon>
        <taxon>Anthozoa</taxon>
        <taxon>Hexacorallia</taxon>
        <taxon>Scleractinia</taxon>
        <taxon>Astrocoeniina</taxon>
        <taxon>Pocilloporidae</taxon>
        <taxon>Pocillopora</taxon>
    </lineage>
</organism>
<dbReference type="PANTHER" id="PTHR31511">
    <property type="entry name" value="PROTEIN CBG23764"/>
    <property type="match status" value="1"/>
</dbReference>
<reference evidence="1 2" key="1">
    <citation type="submission" date="2022-05" db="EMBL/GenBank/DDBJ databases">
        <authorList>
            <consortium name="Genoscope - CEA"/>
            <person name="William W."/>
        </authorList>
    </citation>
    <scope>NUCLEOTIDE SEQUENCE [LARGE SCALE GENOMIC DNA]</scope>
</reference>
<accession>A0AAU9X0Y6</accession>
<comment type="caution">
    <text evidence="1">The sequence shown here is derived from an EMBL/GenBank/DDBJ whole genome shotgun (WGS) entry which is preliminary data.</text>
</comment>
<dbReference type="AlphaFoldDB" id="A0AAU9X0Y6"/>